<dbReference type="InterPro" id="IPR000782">
    <property type="entry name" value="FAS1_domain"/>
</dbReference>
<dbReference type="InterPro" id="IPR050904">
    <property type="entry name" value="Adhesion/Biosynth-related"/>
</dbReference>
<dbReference type="GO" id="GO:0005615">
    <property type="term" value="C:extracellular space"/>
    <property type="evidence" value="ECO:0000318"/>
    <property type="project" value="GO_Central"/>
</dbReference>
<dbReference type="AlphaFoldDB" id="Q0UKL3"/>
<dbReference type="PROSITE" id="PS50213">
    <property type="entry name" value="FAS1"/>
    <property type="match status" value="2"/>
</dbReference>
<accession>Q0UKL3</accession>
<feature type="signal peptide" evidence="2">
    <location>
        <begin position="1"/>
        <end position="21"/>
    </location>
</feature>
<dbReference type="RefSeq" id="XP_001798033.1">
    <property type="nucleotide sequence ID" value="XM_001797981.1"/>
</dbReference>
<feature type="domain" description="FAS1" evidence="3">
    <location>
        <begin position="127"/>
        <end position="265"/>
    </location>
</feature>
<feature type="compositionally biased region" description="Basic residues" evidence="1">
    <location>
        <begin position="108"/>
        <end position="117"/>
    </location>
</feature>
<dbReference type="Proteomes" id="UP000001055">
    <property type="component" value="Unassembled WGS sequence"/>
</dbReference>
<organism evidence="4 5">
    <name type="scientific">Phaeosphaeria nodorum (strain SN15 / ATCC MYA-4574 / FGSC 10173)</name>
    <name type="common">Glume blotch fungus</name>
    <name type="synonym">Parastagonospora nodorum</name>
    <dbReference type="NCBI Taxonomy" id="321614"/>
    <lineage>
        <taxon>Eukaryota</taxon>
        <taxon>Fungi</taxon>
        <taxon>Dikarya</taxon>
        <taxon>Ascomycota</taxon>
        <taxon>Pezizomycotina</taxon>
        <taxon>Dothideomycetes</taxon>
        <taxon>Pleosporomycetidae</taxon>
        <taxon>Pleosporales</taxon>
        <taxon>Pleosporineae</taxon>
        <taxon>Phaeosphaeriaceae</taxon>
        <taxon>Parastagonospora</taxon>
    </lineage>
</organism>
<evidence type="ECO:0000313" key="4">
    <source>
        <dbReference type="EMBL" id="EAT85167.1"/>
    </source>
</evidence>
<dbReference type="FunFam" id="2.30.180.10:FF:000042">
    <property type="entry name" value="Fasciclin domain family"/>
    <property type="match status" value="1"/>
</dbReference>
<evidence type="ECO:0000259" key="3">
    <source>
        <dbReference type="PROSITE" id="PS50213"/>
    </source>
</evidence>
<dbReference type="OMA" id="GVKGFTH"/>
<keyword evidence="2" id="KW-0732">Signal</keyword>
<dbReference type="VEuPathDB" id="FungiDB:JI435_077010"/>
<evidence type="ECO:0000256" key="2">
    <source>
        <dbReference type="SAM" id="SignalP"/>
    </source>
</evidence>
<evidence type="ECO:0000313" key="5">
    <source>
        <dbReference type="Proteomes" id="UP000001055"/>
    </source>
</evidence>
<dbReference type="HOGENOM" id="CLU_026522_0_0_1"/>
<gene>
    <name evidence="4" type="ORF">SNOG_07701</name>
</gene>
<evidence type="ECO:0000256" key="1">
    <source>
        <dbReference type="SAM" id="MobiDB-lite"/>
    </source>
</evidence>
<sequence length="486" mass="54221">MRFSRIVPLLPLASALVITEAEVFQNIEKSERSILDKAQNVLDGAFDKVHDVYDKVKDEAKNVYSKVHDAGCDVDAWLQGSSFDDDVVDFEEGHDHPHHPPPPPHHDKPPHHGKPHHPPHDGDDKPNRTVYELINESKYTTKLAKLINEYDDLVQLLNGTKANYTVFAPTDEAFEKIPDHGKKPSKEILKAILQYHVSDDFYPAGRVLHSYTIPTLYSPEHNLGHAQRLTVRVTLKGPAINFYSRLVAVNIFGTNGVVHGVDSLLVPPPNVASIIDLLPGEFSTLELGLGKTGLFDKLNSTKYEHEGGTLFAPSNFAFQKLGPRINAFLFSKYGEKYLRALLEYHMVVDQTLYTDAFYDGKKGGDDEDAAGGPPYYHYDLETVLSGKYLAVDVARYGPFVTIRINGFSRVTVHDGVASDGVIQVVSDVLVPPKNAAGEQVYWKGEEMSVEELKERLQPFVDEQAELYSRMSAALLDLDLKEKQAGY</sequence>
<dbReference type="GeneID" id="5974926"/>
<dbReference type="Pfam" id="PF02469">
    <property type="entry name" value="Fasciclin"/>
    <property type="match status" value="2"/>
</dbReference>
<name>Q0UKL3_PHANO</name>
<dbReference type="EMBL" id="CH445335">
    <property type="protein sequence ID" value="EAT85167.1"/>
    <property type="molecule type" value="Genomic_DNA"/>
</dbReference>
<dbReference type="eggNOG" id="KOG1437">
    <property type="taxonomic scope" value="Eukaryota"/>
</dbReference>
<dbReference type="InterPro" id="IPR036378">
    <property type="entry name" value="FAS1_dom_sf"/>
</dbReference>
<dbReference type="STRING" id="321614.Q0UKL3"/>
<dbReference type="Gene3D" id="2.30.180.10">
    <property type="entry name" value="FAS1 domain"/>
    <property type="match status" value="2"/>
</dbReference>
<dbReference type="SUPFAM" id="SSF82153">
    <property type="entry name" value="FAS1 domain"/>
    <property type="match status" value="2"/>
</dbReference>
<dbReference type="PANTHER" id="PTHR10900">
    <property type="entry name" value="PERIOSTIN-RELATED"/>
    <property type="match status" value="1"/>
</dbReference>
<dbReference type="InParanoid" id="Q0UKL3"/>
<protein>
    <recommendedName>
        <fullName evidence="3">FAS1 domain-containing protein</fullName>
    </recommendedName>
</protein>
<feature type="region of interest" description="Disordered" evidence="1">
    <location>
        <begin position="88"/>
        <end position="128"/>
    </location>
</feature>
<dbReference type="SMART" id="SM00554">
    <property type="entry name" value="FAS1"/>
    <property type="match status" value="2"/>
</dbReference>
<feature type="chain" id="PRO_5004177902" description="FAS1 domain-containing protein" evidence="2">
    <location>
        <begin position="22"/>
        <end position="486"/>
    </location>
</feature>
<feature type="domain" description="FAS1" evidence="3">
    <location>
        <begin position="258"/>
        <end position="429"/>
    </location>
</feature>
<feature type="compositionally biased region" description="Basic and acidic residues" evidence="1">
    <location>
        <begin position="118"/>
        <end position="127"/>
    </location>
</feature>
<dbReference type="PANTHER" id="PTHR10900:SF125">
    <property type="entry name" value="FAS1 DOMAIN-CONTAINING PROTEIN YLR001C"/>
    <property type="match status" value="1"/>
</dbReference>
<dbReference type="KEGG" id="pno:SNOG_07701"/>
<reference evidence="5" key="1">
    <citation type="journal article" date="2007" name="Plant Cell">
        <title>Dothideomycete-plant interactions illuminated by genome sequencing and EST analysis of the wheat pathogen Stagonospora nodorum.</title>
        <authorList>
            <person name="Hane J.K."/>
            <person name="Lowe R.G."/>
            <person name="Solomon P.S."/>
            <person name="Tan K.C."/>
            <person name="Schoch C.L."/>
            <person name="Spatafora J.W."/>
            <person name="Crous P.W."/>
            <person name="Kodira C."/>
            <person name="Birren B.W."/>
            <person name="Galagan J.E."/>
            <person name="Torriani S.F."/>
            <person name="McDonald B.A."/>
            <person name="Oliver R.P."/>
        </authorList>
    </citation>
    <scope>NUCLEOTIDE SEQUENCE [LARGE SCALE GENOMIC DNA]</scope>
    <source>
        <strain evidence="5">SN15 / ATCC MYA-4574 / FGSC 10173</strain>
    </source>
</reference>
<proteinExistence type="predicted"/>